<feature type="region of interest" description="Disordered" evidence="1">
    <location>
        <begin position="1"/>
        <end position="72"/>
    </location>
</feature>
<feature type="compositionally biased region" description="Polar residues" evidence="1">
    <location>
        <begin position="1"/>
        <end position="25"/>
    </location>
</feature>
<protein>
    <submittedName>
        <fullName evidence="2">Uncharacterized protein</fullName>
    </submittedName>
</protein>
<dbReference type="AlphaFoldDB" id="A0A7S4KCJ7"/>
<evidence type="ECO:0000256" key="1">
    <source>
        <dbReference type="SAM" id="MobiDB-lite"/>
    </source>
</evidence>
<evidence type="ECO:0000313" key="2">
    <source>
        <dbReference type="EMBL" id="CAE2290729.1"/>
    </source>
</evidence>
<feature type="compositionally biased region" description="Basic and acidic residues" evidence="1">
    <location>
        <begin position="32"/>
        <end position="48"/>
    </location>
</feature>
<sequence length="385" mass="43814">MTPSQQSKICDNNISRDQGTNTSPQLVLDSEAADHTRKVSEALMRMELEESAPSSPREENISDRSGQATPPLHWDCVESASPRQVAVAPNGDCEGHKRDVLDLVDEAFGGFSDEDKRRKQRVEEIVRTSDHSQGGVGSPKDNLVAALDMKPRRSVCYKEGGKESSVWFGEEHDESAPSVSVSLPSLHASLPTTMSPRQACRPSRSILRKADSEPFNMSILRKFDSESLPSPKNIQEIHRRNELRRQVTFHSVTIREYPMTVGDHPNCSYGPPVSLGWDYDEYESIDMNYFETHRPHRRNLRQMMLNYYHRKNMLLHWGGYSQEELDMATVNAKRVKKQRNFTSTFMPAFLVQEATSGAVRKVRKVVLKKARKKESQSSPRKQDKR</sequence>
<accession>A0A7S4KCJ7</accession>
<dbReference type="EMBL" id="HBKQ01063037">
    <property type="protein sequence ID" value="CAE2290729.1"/>
    <property type="molecule type" value="Transcribed_RNA"/>
</dbReference>
<organism evidence="2">
    <name type="scientific">Odontella aurita</name>
    <dbReference type="NCBI Taxonomy" id="265563"/>
    <lineage>
        <taxon>Eukaryota</taxon>
        <taxon>Sar</taxon>
        <taxon>Stramenopiles</taxon>
        <taxon>Ochrophyta</taxon>
        <taxon>Bacillariophyta</taxon>
        <taxon>Mediophyceae</taxon>
        <taxon>Biddulphiophycidae</taxon>
        <taxon>Eupodiscales</taxon>
        <taxon>Odontellaceae</taxon>
        <taxon>Odontella</taxon>
    </lineage>
</organism>
<name>A0A7S4KCJ7_9STRA</name>
<gene>
    <name evidence="2" type="ORF">OAUR00152_LOCUS43013</name>
</gene>
<proteinExistence type="predicted"/>
<reference evidence="2" key="1">
    <citation type="submission" date="2021-01" db="EMBL/GenBank/DDBJ databases">
        <authorList>
            <person name="Corre E."/>
            <person name="Pelletier E."/>
            <person name="Niang G."/>
            <person name="Scheremetjew M."/>
            <person name="Finn R."/>
            <person name="Kale V."/>
            <person name="Holt S."/>
            <person name="Cochrane G."/>
            <person name="Meng A."/>
            <person name="Brown T."/>
            <person name="Cohen L."/>
        </authorList>
    </citation>
    <scope>NUCLEOTIDE SEQUENCE</scope>
    <source>
        <strain evidence="2">Isolate 1302-5</strain>
    </source>
</reference>